<evidence type="ECO:0000256" key="3">
    <source>
        <dbReference type="SAM" id="Phobius"/>
    </source>
</evidence>
<keyword evidence="3" id="KW-0472">Membrane</keyword>
<protein>
    <recommendedName>
        <fullName evidence="4">N-acetyltransferase domain-containing protein</fullName>
    </recommendedName>
</protein>
<organism evidence="5">
    <name type="scientific">marine metagenome</name>
    <dbReference type="NCBI Taxonomy" id="408172"/>
    <lineage>
        <taxon>unclassified sequences</taxon>
        <taxon>metagenomes</taxon>
        <taxon>ecological metagenomes</taxon>
    </lineage>
</organism>
<reference evidence="5" key="1">
    <citation type="submission" date="2018-05" db="EMBL/GenBank/DDBJ databases">
        <authorList>
            <person name="Lanie J.A."/>
            <person name="Ng W.-L."/>
            <person name="Kazmierczak K.M."/>
            <person name="Andrzejewski T.M."/>
            <person name="Davidsen T.M."/>
            <person name="Wayne K.J."/>
            <person name="Tettelin H."/>
            <person name="Glass J.I."/>
            <person name="Rusch D."/>
            <person name="Podicherti R."/>
            <person name="Tsui H.-C.T."/>
            <person name="Winkler M.E."/>
        </authorList>
    </citation>
    <scope>NUCLEOTIDE SEQUENCE</scope>
</reference>
<dbReference type="EMBL" id="UINC01182849">
    <property type="protein sequence ID" value="SVD93289.1"/>
    <property type="molecule type" value="Genomic_DNA"/>
</dbReference>
<feature type="non-terminal residue" evidence="5">
    <location>
        <position position="1"/>
    </location>
</feature>
<dbReference type="InterPro" id="IPR000182">
    <property type="entry name" value="GNAT_dom"/>
</dbReference>
<keyword evidence="2" id="KW-0012">Acyltransferase</keyword>
<dbReference type="SUPFAM" id="SSF55729">
    <property type="entry name" value="Acyl-CoA N-acyltransferases (Nat)"/>
    <property type="match status" value="1"/>
</dbReference>
<accession>A0A382ZDK0</accession>
<name>A0A382ZDK0_9ZZZZ</name>
<dbReference type="Gene3D" id="3.40.630.30">
    <property type="match status" value="1"/>
</dbReference>
<dbReference type="PANTHER" id="PTHR43877:SF1">
    <property type="entry name" value="ACETYLTRANSFERASE"/>
    <property type="match status" value="1"/>
</dbReference>
<dbReference type="CDD" id="cd04301">
    <property type="entry name" value="NAT_SF"/>
    <property type="match status" value="1"/>
</dbReference>
<evidence type="ECO:0000256" key="1">
    <source>
        <dbReference type="ARBA" id="ARBA00022679"/>
    </source>
</evidence>
<dbReference type="PROSITE" id="PS51186">
    <property type="entry name" value="GNAT"/>
    <property type="match status" value="1"/>
</dbReference>
<feature type="domain" description="N-acetyltransferase" evidence="4">
    <location>
        <begin position="1"/>
        <end position="135"/>
    </location>
</feature>
<evidence type="ECO:0000256" key="2">
    <source>
        <dbReference type="ARBA" id="ARBA00023315"/>
    </source>
</evidence>
<feature type="transmembrane region" description="Helical" evidence="3">
    <location>
        <begin position="38"/>
        <end position="58"/>
    </location>
</feature>
<gene>
    <name evidence="5" type="ORF">METZ01_LOCUS446143</name>
</gene>
<evidence type="ECO:0000313" key="5">
    <source>
        <dbReference type="EMBL" id="SVD93289.1"/>
    </source>
</evidence>
<sequence>VVDDDLVGAMARLVPQLSNSGSPPDAEALEAIVASDSVVLLVAVSEGFTVGALALVLFRIPTGLRAWIEDVVVDEAARGRGIGEALNRAAIERARAAGARTVDLTSRPSREAANRLYSRLGFVERETNVYRRVID</sequence>
<evidence type="ECO:0000259" key="4">
    <source>
        <dbReference type="PROSITE" id="PS51186"/>
    </source>
</evidence>
<dbReference type="InterPro" id="IPR016181">
    <property type="entry name" value="Acyl_CoA_acyltransferase"/>
</dbReference>
<keyword evidence="3" id="KW-1133">Transmembrane helix</keyword>
<dbReference type="AlphaFoldDB" id="A0A382ZDK0"/>
<dbReference type="PANTHER" id="PTHR43877">
    <property type="entry name" value="AMINOALKYLPHOSPHONATE N-ACETYLTRANSFERASE-RELATED-RELATED"/>
    <property type="match status" value="1"/>
</dbReference>
<dbReference type="GO" id="GO:0016747">
    <property type="term" value="F:acyltransferase activity, transferring groups other than amino-acyl groups"/>
    <property type="evidence" value="ECO:0007669"/>
    <property type="project" value="InterPro"/>
</dbReference>
<keyword evidence="1" id="KW-0808">Transferase</keyword>
<dbReference type="InterPro" id="IPR050832">
    <property type="entry name" value="Bact_Acetyltransf"/>
</dbReference>
<dbReference type="Pfam" id="PF00583">
    <property type="entry name" value="Acetyltransf_1"/>
    <property type="match status" value="1"/>
</dbReference>
<proteinExistence type="predicted"/>
<keyword evidence="3" id="KW-0812">Transmembrane</keyword>